<organism evidence="14">
    <name type="scientific">Tanacetum cinerariifolium</name>
    <name type="common">Dalmatian daisy</name>
    <name type="synonym">Chrysanthemum cinerariifolium</name>
    <dbReference type="NCBI Taxonomy" id="118510"/>
    <lineage>
        <taxon>Eukaryota</taxon>
        <taxon>Viridiplantae</taxon>
        <taxon>Streptophyta</taxon>
        <taxon>Embryophyta</taxon>
        <taxon>Tracheophyta</taxon>
        <taxon>Spermatophyta</taxon>
        <taxon>Magnoliopsida</taxon>
        <taxon>eudicotyledons</taxon>
        <taxon>Gunneridae</taxon>
        <taxon>Pentapetalae</taxon>
        <taxon>asterids</taxon>
        <taxon>campanulids</taxon>
        <taxon>Asterales</taxon>
        <taxon>Asteraceae</taxon>
        <taxon>Asteroideae</taxon>
        <taxon>Anthemideae</taxon>
        <taxon>Anthemidinae</taxon>
        <taxon>Tanacetum</taxon>
    </lineage>
</organism>
<dbReference type="SUPFAM" id="SSF55781">
    <property type="entry name" value="GAF domain-like"/>
    <property type="match status" value="2"/>
</dbReference>
<evidence type="ECO:0000256" key="11">
    <source>
        <dbReference type="ARBA" id="ARBA00023170"/>
    </source>
</evidence>
<dbReference type="InterPro" id="IPR016084">
    <property type="entry name" value="Haem_Oase-like_multi-hlx"/>
</dbReference>
<feature type="compositionally biased region" description="Polar residues" evidence="12">
    <location>
        <begin position="1"/>
        <end position="15"/>
    </location>
</feature>
<dbReference type="GO" id="GO:0006355">
    <property type="term" value="P:regulation of DNA-templated transcription"/>
    <property type="evidence" value="ECO:0007669"/>
    <property type="project" value="InterPro"/>
</dbReference>
<dbReference type="InterPro" id="IPR001294">
    <property type="entry name" value="Phytochrome"/>
</dbReference>
<reference evidence="14" key="1">
    <citation type="journal article" date="2019" name="Sci. Rep.">
        <title>Draft genome of Tanacetum cinerariifolium, the natural source of mosquito coil.</title>
        <authorList>
            <person name="Yamashiro T."/>
            <person name="Shiraishi A."/>
            <person name="Satake H."/>
            <person name="Nakayama K."/>
        </authorList>
    </citation>
    <scope>NUCLEOTIDE SEQUENCE</scope>
</reference>
<gene>
    <name evidence="14" type="ORF">Tci_558194</name>
</gene>
<keyword evidence="8" id="KW-0067">ATP-binding</keyword>
<dbReference type="InterPro" id="IPR029016">
    <property type="entry name" value="GAF-like_dom_sf"/>
</dbReference>
<dbReference type="Gene3D" id="3.10.450.40">
    <property type="match status" value="1"/>
</dbReference>
<keyword evidence="10" id="KW-0902">Two-component regulatory system</keyword>
<dbReference type="InterPro" id="IPR016132">
    <property type="entry name" value="Phyto_chromo_attachment"/>
</dbReference>
<dbReference type="Pfam" id="PF01126">
    <property type="entry name" value="Heme_oxygenase"/>
    <property type="match status" value="1"/>
</dbReference>
<evidence type="ECO:0000256" key="2">
    <source>
        <dbReference type="ARBA" id="ARBA00022543"/>
    </source>
</evidence>
<dbReference type="PROSITE" id="PS50046">
    <property type="entry name" value="PHYTOCHROME_2"/>
    <property type="match status" value="1"/>
</dbReference>
<keyword evidence="5" id="KW-0808">Transferase</keyword>
<dbReference type="SUPFAM" id="SSF55785">
    <property type="entry name" value="PYP-like sensor domain (PAS domain)"/>
    <property type="match status" value="1"/>
</dbReference>
<keyword evidence="11" id="KW-0675">Receptor</keyword>
<dbReference type="GO" id="GO:0009584">
    <property type="term" value="P:detection of visible light"/>
    <property type="evidence" value="ECO:0007669"/>
    <property type="project" value="InterPro"/>
</dbReference>
<keyword evidence="2" id="KW-0600">Photoreceptor protein</keyword>
<evidence type="ECO:0000313" key="14">
    <source>
        <dbReference type="EMBL" id="GEZ86221.1"/>
    </source>
</evidence>
<evidence type="ECO:0000256" key="6">
    <source>
        <dbReference type="ARBA" id="ARBA00022741"/>
    </source>
</evidence>
<dbReference type="Gene3D" id="3.30.450.20">
    <property type="entry name" value="PAS domain"/>
    <property type="match status" value="1"/>
</dbReference>
<feature type="region of interest" description="Disordered" evidence="12">
    <location>
        <begin position="453"/>
        <end position="482"/>
    </location>
</feature>
<dbReference type="EMBL" id="BKCJ010333813">
    <property type="protein sequence ID" value="GEZ86221.1"/>
    <property type="molecule type" value="Genomic_DNA"/>
</dbReference>
<keyword evidence="4" id="KW-0716">Sensory transduction</keyword>
<comment type="similarity">
    <text evidence="1">Belongs to the phytochrome family.</text>
</comment>
<proteinExistence type="inferred from homology"/>
<evidence type="ECO:0000256" key="4">
    <source>
        <dbReference type="ARBA" id="ARBA00022606"/>
    </source>
</evidence>
<name>A0A699IU85_TANCI</name>
<dbReference type="InterPro" id="IPR035965">
    <property type="entry name" value="PAS-like_dom_sf"/>
</dbReference>
<sequence>MTASLALQCRSTGQATPAHLHEPGSEIDSAADSAPQTSPDPIPGPYPDPDPDPSRAFSPTTRVAHACPRASHQRLRDDAKRVRILCFARRLDLPQAIAHAAAGLRRANGLEHRRHRHARALGAGHARARQRPAGPALGGRQARGGRAAGCAAGRERCCHCRGRFVPRARCAAQRLAAGVQTRRPWCRAAPGDRTEWQPLDVAAVGRGLTMTALNPSLYETLLQNFSGELDLHQVTEDDQYVLSVLDNLQRILNSRAGTLAHLPDFGLPDMATVLEDLPSAAHGLMRTIADTLLKYEPRLVSLHIELLPQTQPGHLVYALEATLHGERTATFGTTLSPEGRAVALCLQRRGPAIGRVVCTCAQSPGRPRRAGARPQRDRDAGGGGRQSLAAWPVGAGGHTQAARCSVAGGAAKYSTGRARSAAPWPDRTAAGAFASEAGRPACGCGEGLALRSSRRMHTPPSIPQCRELGGRLKTPGSQIQSPARLGEGWRGWHAWDRPCWFCLPPLPEAEVRDSRQPQYGGGHRVQRSVGAGLLANASDATAANGARVRQHAGSCRAALSHKDRVSPGYCRSFRQQSRNLPFGRAPPLSYRTPSPLIDTTLELTTALVPVPTASVLQQLRTATAAQHRALEARLPLTHADLDFPTYQRIIQAYYGFHSPLQRSIDQFFAAQPAHSSLVQDPARHKVPALLKDLHAMGLTDAQIQDLPQCSELPVIDSVARLLGVMYVMEGATLGGQVLRRIIADRLGIDAESGGEFLDVYGRDTGRLWKTFLRQLADFDSPRHNAETMDALLDTCANEPIRIPGAIQPHGALLTLLESDWTVQQVSANAREMLGVSHEVQPGDGLARWLGDAQADSLVEALRHADLESIDPLPMQFGGQAFDGLLHRHDGLLFLELEPVPPQSAVHGLGSRLTRTLRRLQAAKSLDELYAISVTEIRELTGYDRVMIYRFEEEGHGQVIAESAAPEMDAYKGLFFPATDIPQQARELYRLNWLRIIPDAAYVPSPLLPALRPDTGEPLDMGHAVLRSVSPIHCQYMLNMGVRSSMSISLLKDDRLWGLISCGNREPLQVSHTLRSACQTIGQVLSLQISLLEDQHIQRQRLAKHHMLDRLSRAMSEAPEDVYNGLLENASALLTLVDAGGVAVIVDSQVHLIGQCPTADQVMALQEWLLTRPQPVFESSSLGAVFPAAQAYPHVASGLLAFSLPKPVVNGVLWFRAEVKDSVHWSGNPEKSKRVVNDRLQPRESFAAWKQQVNGTARAWNAGEVYAASDLRRSALEADLSRQVLREQDAVRARDELVAVVSHDLRSPLTVIVMQCGMMQR</sequence>
<keyword evidence="9" id="KW-0157">Chromophore</keyword>
<dbReference type="GO" id="GO:0000155">
    <property type="term" value="F:phosphorelay sensor kinase activity"/>
    <property type="evidence" value="ECO:0007669"/>
    <property type="project" value="InterPro"/>
</dbReference>
<dbReference type="PRINTS" id="PR01033">
    <property type="entry name" value="PHYTOCHROME"/>
</dbReference>
<dbReference type="Pfam" id="PF04965">
    <property type="entry name" value="GPW_gp25"/>
    <property type="match status" value="1"/>
</dbReference>
<feature type="region of interest" description="Disordered" evidence="12">
    <location>
        <begin position="120"/>
        <end position="144"/>
    </location>
</feature>
<dbReference type="InterPro" id="IPR013515">
    <property type="entry name" value="Phytochrome_cen-reg"/>
</dbReference>
<dbReference type="GO" id="GO:0006788">
    <property type="term" value="P:heme oxidation"/>
    <property type="evidence" value="ECO:0007669"/>
    <property type="project" value="InterPro"/>
</dbReference>
<dbReference type="Pfam" id="PF01590">
    <property type="entry name" value="GAF"/>
    <property type="match status" value="1"/>
</dbReference>
<dbReference type="GO" id="GO:0005524">
    <property type="term" value="F:ATP binding"/>
    <property type="evidence" value="ECO:0007669"/>
    <property type="project" value="UniProtKB-KW"/>
</dbReference>
<dbReference type="InterPro" id="IPR016053">
    <property type="entry name" value="Haem_Oase-like"/>
</dbReference>
<feature type="domain" description="Phytochrome chromophore attachment site" evidence="13">
    <location>
        <begin position="924"/>
        <end position="1082"/>
    </location>
</feature>
<evidence type="ECO:0000256" key="9">
    <source>
        <dbReference type="ARBA" id="ARBA00022991"/>
    </source>
</evidence>
<dbReference type="InterPro" id="IPR017737">
    <property type="entry name" value="TssE1-like"/>
</dbReference>
<dbReference type="InterPro" id="IPR003661">
    <property type="entry name" value="HisK_dim/P_dom"/>
</dbReference>
<dbReference type="Gene3D" id="3.30.450.40">
    <property type="match status" value="1"/>
</dbReference>
<evidence type="ECO:0000256" key="7">
    <source>
        <dbReference type="ARBA" id="ARBA00022777"/>
    </source>
</evidence>
<dbReference type="InterPro" id="IPR007048">
    <property type="entry name" value="IraD/Gp25-like"/>
</dbReference>
<dbReference type="CDD" id="cd19166">
    <property type="entry name" value="HemeO-bac"/>
    <property type="match status" value="1"/>
</dbReference>
<dbReference type="SUPFAM" id="SSF48613">
    <property type="entry name" value="Heme oxygenase-like"/>
    <property type="match status" value="1"/>
</dbReference>
<evidence type="ECO:0000256" key="3">
    <source>
        <dbReference type="ARBA" id="ARBA00022553"/>
    </source>
</evidence>
<dbReference type="PANTHER" id="PTHR43065">
    <property type="entry name" value="SENSOR HISTIDINE KINASE"/>
    <property type="match status" value="1"/>
</dbReference>
<feature type="region of interest" description="Disordered" evidence="12">
    <location>
        <begin position="363"/>
        <end position="386"/>
    </location>
</feature>
<evidence type="ECO:0000256" key="5">
    <source>
        <dbReference type="ARBA" id="ARBA00022679"/>
    </source>
</evidence>
<dbReference type="SUPFAM" id="SSF47384">
    <property type="entry name" value="Homodimeric domain of signal transducing histidine kinase"/>
    <property type="match status" value="1"/>
</dbReference>
<dbReference type="Pfam" id="PF00360">
    <property type="entry name" value="PHY"/>
    <property type="match status" value="1"/>
</dbReference>
<dbReference type="Gene3D" id="1.20.910.10">
    <property type="entry name" value="Heme oxygenase-like"/>
    <property type="match status" value="1"/>
</dbReference>
<feature type="non-terminal residue" evidence="14">
    <location>
        <position position="1320"/>
    </location>
</feature>
<keyword evidence="6" id="KW-0547">Nucleotide-binding</keyword>
<dbReference type="GO" id="GO:0004392">
    <property type="term" value="F:heme oxygenase (decyclizing) activity"/>
    <property type="evidence" value="ECO:0007669"/>
    <property type="project" value="InterPro"/>
</dbReference>
<dbReference type="InterPro" id="IPR013654">
    <property type="entry name" value="PAS_2"/>
</dbReference>
<evidence type="ECO:0000256" key="12">
    <source>
        <dbReference type="SAM" id="MobiDB-lite"/>
    </source>
</evidence>
<dbReference type="GO" id="GO:0009881">
    <property type="term" value="F:photoreceptor activity"/>
    <property type="evidence" value="ECO:0007669"/>
    <property type="project" value="UniProtKB-KW"/>
</dbReference>
<dbReference type="CDD" id="cd00082">
    <property type="entry name" value="HisKA"/>
    <property type="match status" value="1"/>
</dbReference>
<keyword evidence="7" id="KW-0418">Kinase</keyword>
<evidence type="ECO:0000259" key="13">
    <source>
        <dbReference type="PROSITE" id="PS50046"/>
    </source>
</evidence>
<dbReference type="PANTHER" id="PTHR43065:SF10">
    <property type="entry name" value="PEROXIDE STRESS-ACTIVATED HISTIDINE KINASE MAK3"/>
    <property type="match status" value="1"/>
</dbReference>
<comment type="caution">
    <text evidence="14">The sequence shown here is derived from an EMBL/GenBank/DDBJ whole genome shotgun (WGS) entry which is preliminary data.</text>
</comment>
<protein>
    <submittedName>
        <fullName evidence="14">Phytochrome</fullName>
    </submittedName>
</protein>
<evidence type="ECO:0000256" key="10">
    <source>
        <dbReference type="ARBA" id="ARBA00023012"/>
    </source>
</evidence>
<accession>A0A699IU85</accession>
<dbReference type="Gene3D" id="1.10.287.130">
    <property type="match status" value="1"/>
</dbReference>
<dbReference type="Gene3D" id="3.30.450.270">
    <property type="match status" value="1"/>
</dbReference>
<dbReference type="SMART" id="SM00065">
    <property type="entry name" value="GAF"/>
    <property type="match status" value="1"/>
</dbReference>
<feature type="region of interest" description="Disordered" evidence="12">
    <location>
        <begin position="1"/>
        <end position="74"/>
    </location>
</feature>
<dbReference type="InterPro" id="IPR003018">
    <property type="entry name" value="GAF"/>
</dbReference>
<dbReference type="Pfam" id="PF08446">
    <property type="entry name" value="PAS_2"/>
    <property type="match status" value="1"/>
</dbReference>
<evidence type="ECO:0000256" key="8">
    <source>
        <dbReference type="ARBA" id="ARBA00022840"/>
    </source>
</evidence>
<dbReference type="NCBIfam" id="TIGR03357">
    <property type="entry name" value="VI_zyme"/>
    <property type="match status" value="1"/>
</dbReference>
<evidence type="ECO:0000256" key="1">
    <source>
        <dbReference type="ARBA" id="ARBA00008235"/>
    </source>
</evidence>
<feature type="compositionally biased region" description="Pro residues" evidence="12">
    <location>
        <begin position="38"/>
        <end position="48"/>
    </location>
</feature>
<keyword evidence="3" id="KW-0597">Phosphoprotein</keyword>
<dbReference type="InterPro" id="IPR036097">
    <property type="entry name" value="HisK_dim/P_sf"/>
</dbReference>
<dbReference type="SUPFAM" id="SSF160719">
    <property type="entry name" value="gpW/gp25-like"/>
    <property type="match status" value="1"/>
</dbReference>
<dbReference type="InterPro" id="IPR043150">
    <property type="entry name" value="Phytochrome_PHY_sf"/>
</dbReference>